<evidence type="ECO:0000313" key="3">
    <source>
        <dbReference type="EMBL" id="KAF5373855.1"/>
    </source>
</evidence>
<comment type="caution">
    <text evidence="3">The sequence shown here is derived from an EMBL/GenBank/DDBJ whole genome shotgun (WGS) entry which is preliminary data.</text>
</comment>
<dbReference type="SMART" id="SM00102">
    <property type="entry name" value="ADF"/>
    <property type="match status" value="1"/>
</dbReference>
<feature type="domain" description="ADF-H" evidence="2">
    <location>
        <begin position="32"/>
        <end position="168"/>
    </location>
</feature>
<dbReference type="GO" id="GO:0003779">
    <property type="term" value="F:actin binding"/>
    <property type="evidence" value="ECO:0007669"/>
    <property type="project" value="InterPro"/>
</dbReference>
<dbReference type="Proteomes" id="UP000559256">
    <property type="component" value="Unassembled WGS sequence"/>
</dbReference>
<evidence type="ECO:0000313" key="4">
    <source>
        <dbReference type="Proteomes" id="UP000559256"/>
    </source>
</evidence>
<reference evidence="3 4" key="1">
    <citation type="journal article" date="2020" name="ISME J.">
        <title>Uncovering the hidden diversity of litter-decomposition mechanisms in mushroom-forming fungi.</title>
        <authorList>
            <person name="Floudas D."/>
            <person name="Bentzer J."/>
            <person name="Ahren D."/>
            <person name="Johansson T."/>
            <person name="Persson P."/>
            <person name="Tunlid A."/>
        </authorList>
    </citation>
    <scope>NUCLEOTIDE SEQUENCE [LARGE SCALE GENOMIC DNA]</scope>
    <source>
        <strain evidence="3 4">CBS 291.85</strain>
    </source>
</reference>
<dbReference type="Gene3D" id="3.40.20.10">
    <property type="entry name" value="Severin"/>
    <property type="match status" value="1"/>
</dbReference>
<evidence type="ECO:0000256" key="1">
    <source>
        <dbReference type="ARBA" id="ARBA00010055"/>
    </source>
</evidence>
<dbReference type="InterPro" id="IPR011171">
    <property type="entry name" value="GMF"/>
</dbReference>
<dbReference type="GO" id="GO:0034316">
    <property type="term" value="P:negative regulation of Arp2/3 complex-mediated actin nucleation"/>
    <property type="evidence" value="ECO:0007669"/>
    <property type="project" value="TreeGrafter"/>
</dbReference>
<dbReference type="PROSITE" id="PS51263">
    <property type="entry name" value="ADF_H"/>
    <property type="match status" value="1"/>
</dbReference>
<dbReference type="OrthoDB" id="3919494at2759"/>
<dbReference type="Pfam" id="PF00241">
    <property type="entry name" value="Cofilin_ADF"/>
    <property type="match status" value="1"/>
</dbReference>
<dbReference type="GO" id="GO:0071933">
    <property type="term" value="F:Arp2/3 complex binding"/>
    <property type="evidence" value="ECO:0007669"/>
    <property type="project" value="InterPro"/>
</dbReference>
<protein>
    <recommendedName>
        <fullName evidence="2">ADF-H domain-containing protein</fullName>
    </recommendedName>
</protein>
<dbReference type="PANTHER" id="PTHR11249">
    <property type="entry name" value="GLIAL FACTOR NATURATION FACTOR"/>
    <property type="match status" value="1"/>
</dbReference>
<dbReference type="InterPro" id="IPR002108">
    <property type="entry name" value="ADF-H"/>
</dbReference>
<dbReference type="GO" id="GO:0030479">
    <property type="term" value="C:actin cortical patch"/>
    <property type="evidence" value="ECO:0007669"/>
    <property type="project" value="TreeGrafter"/>
</dbReference>
<dbReference type="EMBL" id="JAACJM010000003">
    <property type="protein sequence ID" value="KAF5373855.1"/>
    <property type="molecule type" value="Genomic_DNA"/>
</dbReference>
<keyword evidence="4" id="KW-1185">Reference proteome</keyword>
<gene>
    <name evidence="3" type="ORF">D9758_000671</name>
</gene>
<dbReference type="CDD" id="cd11283">
    <property type="entry name" value="ADF_GMF-beta_like"/>
    <property type="match status" value="1"/>
</dbReference>
<accession>A0A8H5GZK5</accession>
<dbReference type="PANTHER" id="PTHR11249:SF2">
    <property type="entry name" value="GLIA MATURATION FACTOR"/>
    <property type="match status" value="1"/>
</dbReference>
<dbReference type="GO" id="GO:0071846">
    <property type="term" value="P:actin filament debranching"/>
    <property type="evidence" value="ECO:0007669"/>
    <property type="project" value="InterPro"/>
</dbReference>
<dbReference type="InterPro" id="IPR029006">
    <property type="entry name" value="ADF-H/Gelsolin-like_dom_sf"/>
</dbReference>
<comment type="similarity">
    <text evidence="1">Belongs to the actin-binding proteins ADF family. GMF subfamily.</text>
</comment>
<dbReference type="SUPFAM" id="SSF55753">
    <property type="entry name" value="Actin depolymerizing proteins"/>
    <property type="match status" value="1"/>
</dbReference>
<evidence type="ECO:0000259" key="2">
    <source>
        <dbReference type="PROSITE" id="PS51263"/>
    </source>
</evidence>
<name>A0A8H5GZK5_9AGAR</name>
<organism evidence="3 4">
    <name type="scientific">Tetrapyrgos nigripes</name>
    <dbReference type="NCBI Taxonomy" id="182062"/>
    <lineage>
        <taxon>Eukaryota</taxon>
        <taxon>Fungi</taxon>
        <taxon>Dikarya</taxon>
        <taxon>Basidiomycota</taxon>
        <taxon>Agaricomycotina</taxon>
        <taxon>Agaricomycetes</taxon>
        <taxon>Agaricomycetidae</taxon>
        <taxon>Agaricales</taxon>
        <taxon>Marasmiineae</taxon>
        <taxon>Marasmiaceae</taxon>
        <taxon>Tetrapyrgos</taxon>
    </lineage>
</organism>
<dbReference type="AlphaFoldDB" id="A0A8H5GZK5"/>
<proteinExistence type="inferred from homology"/>
<sequence length="171" mass="19273">MRISWHLLPTTRVPSQRDKIRFLSATPLPIMSHTVDIPQSVKDSLRKFRFARRNEGSAAIVIKINKQKLIMEEVEQFDNISIEELAEELPENSPRYVVLSYELNHPDGRKSFPLALINWAPTSSEISLLTLHASALLDFQTTADVSKVIEIREGPEALTTEVVDAKLLGGK</sequence>